<keyword evidence="1" id="KW-0812">Transmembrane</keyword>
<keyword evidence="3" id="KW-1185">Reference proteome</keyword>
<feature type="transmembrane region" description="Helical" evidence="1">
    <location>
        <begin position="97"/>
        <end position="121"/>
    </location>
</feature>
<keyword evidence="1" id="KW-0472">Membrane</keyword>
<accession>X6N8N1</accession>
<keyword evidence="1" id="KW-1133">Transmembrane helix</keyword>
<name>X6N8N1_RETFI</name>
<organism evidence="2 3">
    <name type="scientific">Reticulomyxa filosa</name>
    <dbReference type="NCBI Taxonomy" id="46433"/>
    <lineage>
        <taxon>Eukaryota</taxon>
        <taxon>Sar</taxon>
        <taxon>Rhizaria</taxon>
        <taxon>Retaria</taxon>
        <taxon>Foraminifera</taxon>
        <taxon>Monothalamids</taxon>
        <taxon>Reticulomyxidae</taxon>
        <taxon>Reticulomyxa</taxon>
    </lineage>
</organism>
<sequence>MLALQKQLKNLEHWSLSLQTGHNKEDVDIFFDSRLCIPQRAKRLREAILDIHQLDLCLLIVDYEDHRKNLHMIHNVKLLPTLYPKLFPLRSFQLVRVASNVFTLSLFCTTIHKLVLIWVTFELFKNAYFNWIRYHFNQYNKAYFTKQKQMAAFKKQFLSQDCQVQLRLYKQRFWHLFWRINARLDKYKHINMYLYVCIYIYIFFQANQKKKS</sequence>
<proteinExistence type="predicted"/>
<evidence type="ECO:0000256" key="1">
    <source>
        <dbReference type="SAM" id="Phobius"/>
    </source>
</evidence>
<reference evidence="2 3" key="1">
    <citation type="journal article" date="2013" name="Curr. Biol.">
        <title>The Genome of the Foraminiferan Reticulomyxa filosa.</title>
        <authorList>
            <person name="Glockner G."/>
            <person name="Hulsmann N."/>
            <person name="Schleicher M."/>
            <person name="Noegel A.A."/>
            <person name="Eichinger L."/>
            <person name="Gallinger C."/>
            <person name="Pawlowski J."/>
            <person name="Sierra R."/>
            <person name="Euteneuer U."/>
            <person name="Pillet L."/>
            <person name="Moustafa A."/>
            <person name="Platzer M."/>
            <person name="Groth M."/>
            <person name="Szafranski K."/>
            <person name="Schliwa M."/>
        </authorList>
    </citation>
    <scope>NUCLEOTIDE SEQUENCE [LARGE SCALE GENOMIC DNA]</scope>
</reference>
<dbReference type="AlphaFoldDB" id="X6N8N1"/>
<evidence type="ECO:0000313" key="3">
    <source>
        <dbReference type="Proteomes" id="UP000023152"/>
    </source>
</evidence>
<evidence type="ECO:0000313" key="2">
    <source>
        <dbReference type="EMBL" id="ETO22268.1"/>
    </source>
</evidence>
<dbReference type="EMBL" id="ASPP01010882">
    <property type="protein sequence ID" value="ETO22268.1"/>
    <property type="molecule type" value="Genomic_DNA"/>
</dbReference>
<gene>
    <name evidence="2" type="ORF">RFI_14932</name>
</gene>
<protein>
    <submittedName>
        <fullName evidence="2">Uncharacterized protein</fullName>
    </submittedName>
</protein>
<comment type="caution">
    <text evidence="2">The sequence shown here is derived from an EMBL/GenBank/DDBJ whole genome shotgun (WGS) entry which is preliminary data.</text>
</comment>
<feature type="transmembrane region" description="Helical" evidence="1">
    <location>
        <begin position="190"/>
        <end position="206"/>
    </location>
</feature>
<dbReference type="Proteomes" id="UP000023152">
    <property type="component" value="Unassembled WGS sequence"/>
</dbReference>